<dbReference type="PANTHER" id="PTHR10088:SF4">
    <property type="entry name" value="GLUCOKINASE REGULATORY PROTEIN"/>
    <property type="match status" value="1"/>
</dbReference>
<keyword evidence="2" id="KW-0119">Carbohydrate metabolism</keyword>
<dbReference type="SUPFAM" id="SSF53697">
    <property type="entry name" value="SIS domain"/>
    <property type="match status" value="1"/>
</dbReference>
<dbReference type="GO" id="GO:0097367">
    <property type="term" value="F:carbohydrate derivative binding"/>
    <property type="evidence" value="ECO:0007669"/>
    <property type="project" value="InterPro"/>
</dbReference>
<dbReference type="Gene3D" id="3.40.50.10490">
    <property type="entry name" value="Glucose-6-phosphate isomerase like protein, domain 1"/>
    <property type="match status" value="1"/>
</dbReference>
<dbReference type="Gene3D" id="1.10.8.1080">
    <property type="match status" value="1"/>
</dbReference>
<sequence length="304" mass="30307">MPLSNAVPKTETRDDGSVGLDTWGDEAILAAILDGQRRAIESVAAAIPALSRAARLGAAAIEGGGRLVYLGAGSPALISLGDALEVPQTYGIPHDRIVLVLADGKAITRLNGVREDDVAGARSDIAEAGVNSGDCVIATSASGSTPYTLAGLKAARAAGARTIGITGNAGSPLFGAADVAVLLDAGPEVISGSTRMGAGTAQKAALNMLSTLIGIRLGHVHDGLMVNVKADNDKLRGRAARIVTTITGANAETAAAALKTSDGEVKPAILIAAGAKSLADAEDILGATKGNVRQALAKLSGKTP</sequence>
<dbReference type="EMBL" id="JACRAF010000038">
    <property type="protein sequence ID" value="MBI4922839.1"/>
    <property type="molecule type" value="Genomic_DNA"/>
</dbReference>
<dbReference type="NCBIfam" id="NF003915">
    <property type="entry name" value="PRK05441.1"/>
    <property type="match status" value="1"/>
</dbReference>
<dbReference type="GO" id="GO:0016803">
    <property type="term" value="F:ether hydrolase activity"/>
    <property type="evidence" value="ECO:0007669"/>
    <property type="project" value="TreeGrafter"/>
</dbReference>
<dbReference type="GO" id="GO:0046348">
    <property type="term" value="P:amino sugar catabolic process"/>
    <property type="evidence" value="ECO:0007669"/>
    <property type="project" value="InterPro"/>
</dbReference>
<keyword evidence="1" id="KW-0456">Lyase</keyword>
<evidence type="ECO:0000313" key="4">
    <source>
        <dbReference type="EMBL" id="MBI4922839.1"/>
    </source>
</evidence>
<dbReference type="InterPro" id="IPR040190">
    <property type="entry name" value="MURQ/GCKR"/>
</dbReference>
<accession>A0A933L236</accession>
<dbReference type="InterPro" id="IPR005488">
    <property type="entry name" value="Etherase_MurQ"/>
</dbReference>
<dbReference type="GO" id="GO:0016835">
    <property type="term" value="F:carbon-oxygen lyase activity"/>
    <property type="evidence" value="ECO:0007669"/>
    <property type="project" value="InterPro"/>
</dbReference>
<dbReference type="InterPro" id="IPR046348">
    <property type="entry name" value="SIS_dom_sf"/>
</dbReference>
<protein>
    <submittedName>
        <fullName evidence="4">N-acetylmuramic acid 6-phosphate etherase</fullName>
    </submittedName>
</protein>
<dbReference type="Proteomes" id="UP000782610">
    <property type="component" value="Unassembled WGS sequence"/>
</dbReference>
<comment type="caution">
    <text evidence="4">The sequence shown here is derived from an EMBL/GenBank/DDBJ whole genome shotgun (WGS) entry which is preliminary data.</text>
</comment>
<dbReference type="InterPro" id="IPR001347">
    <property type="entry name" value="SIS_dom"/>
</dbReference>
<evidence type="ECO:0000313" key="5">
    <source>
        <dbReference type="Proteomes" id="UP000782610"/>
    </source>
</evidence>
<reference evidence="4" key="1">
    <citation type="submission" date="2020-07" db="EMBL/GenBank/DDBJ databases">
        <title>Huge and variable diversity of episymbiotic CPR bacteria and DPANN archaea in groundwater ecosystems.</title>
        <authorList>
            <person name="He C.Y."/>
            <person name="Keren R."/>
            <person name="Whittaker M."/>
            <person name="Farag I.F."/>
            <person name="Doudna J."/>
            <person name="Cate J.H.D."/>
            <person name="Banfield J.F."/>
        </authorList>
    </citation>
    <scope>NUCLEOTIDE SEQUENCE</scope>
    <source>
        <strain evidence="4">NC_groundwater_1586_Pr3_B-0.1um_66_15</strain>
    </source>
</reference>
<gene>
    <name evidence="4" type="ORF">HY834_13920</name>
</gene>
<dbReference type="GO" id="GO:0009254">
    <property type="term" value="P:peptidoglycan turnover"/>
    <property type="evidence" value="ECO:0007669"/>
    <property type="project" value="TreeGrafter"/>
</dbReference>
<name>A0A933L236_9HYPH</name>
<proteinExistence type="predicted"/>
<evidence type="ECO:0000256" key="2">
    <source>
        <dbReference type="ARBA" id="ARBA00023277"/>
    </source>
</evidence>
<dbReference type="AlphaFoldDB" id="A0A933L236"/>
<organism evidence="4 5">
    <name type="scientific">Devosia nanyangense</name>
    <dbReference type="NCBI Taxonomy" id="1228055"/>
    <lineage>
        <taxon>Bacteria</taxon>
        <taxon>Pseudomonadati</taxon>
        <taxon>Pseudomonadota</taxon>
        <taxon>Alphaproteobacteria</taxon>
        <taxon>Hyphomicrobiales</taxon>
        <taxon>Devosiaceae</taxon>
        <taxon>Devosia</taxon>
    </lineage>
</organism>
<evidence type="ECO:0000256" key="1">
    <source>
        <dbReference type="ARBA" id="ARBA00023239"/>
    </source>
</evidence>
<dbReference type="CDD" id="cd05007">
    <property type="entry name" value="SIS_Etherase"/>
    <property type="match status" value="1"/>
</dbReference>
<dbReference type="Pfam" id="PF01380">
    <property type="entry name" value="SIS"/>
    <property type="match status" value="1"/>
</dbReference>
<feature type="domain" description="SIS" evidence="3">
    <location>
        <begin position="57"/>
        <end position="219"/>
    </location>
</feature>
<evidence type="ECO:0000259" key="3">
    <source>
        <dbReference type="PROSITE" id="PS51464"/>
    </source>
</evidence>
<dbReference type="PROSITE" id="PS51464">
    <property type="entry name" value="SIS"/>
    <property type="match status" value="1"/>
</dbReference>
<dbReference type="PANTHER" id="PTHR10088">
    <property type="entry name" value="GLUCOKINASE REGULATORY PROTEIN"/>
    <property type="match status" value="1"/>
</dbReference>